<feature type="transmembrane region" description="Helical" evidence="5">
    <location>
        <begin position="59"/>
        <end position="79"/>
    </location>
</feature>
<comment type="subcellular location">
    <subcellularLocation>
        <location evidence="1">Membrane</location>
        <topology evidence="1">Multi-pass membrane protein</topology>
    </subcellularLocation>
</comment>
<accession>A0A3Q2XUD8</accession>
<evidence type="ECO:0000313" key="7">
    <source>
        <dbReference type="Proteomes" id="UP000264820"/>
    </source>
</evidence>
<dbReference type="Proteomes" id="UP000264820">
    <property type="component" value="Unplaced"/>
</dbReference>
<dbReference type="GO" id="GO:0005385">
    <property type="term" value="F:zinc ion transmembrane transporter activity"/>
    <property type="evidence" value="ECO:0007669"/>
    <property type="project" value="TreeGrafter"/>
</dbReference>
<dbReference type="InterPro" id="IPR003689">
    <property type="entry name" value="ZIP"/>
</dbReference>
<dbReference type="Ensembl" id="ENSHCOT00000000263.1">
    <property type="protein sequence ID" value="ENSHCOP00000008465.1"/>
    <property type="gene ID" value="ENSHCOG00000010724.1"/>
</dbReference>
<feature type="transmembrane region" description="Helical" evidence="5">
    <location>
        <begin position="230"/>
        <end position="251"/>
    </location>
</feature>
<dbReference type="PANTHER" id="PTHR11040">
    <property type="entry name" value="ZINC/IRON TRANSPORTER"/>
    <property type="match status" value="1"/>
</dbReference>
<name>A0A3Q2XUD8_HIPCM</name>
<reference evidence="6" key="2">
    <citation type="submission" date="2025-09" db="UniProtKB">
        <authorList>
            <consortium name="Ensembl"/>
        </authorList>
    </citation>
    <scope>IDENTIFICATION</scope>
</reference>
<keyword evidence="2 5" id="KW-0812">Transmembrane</keyword>
<sequence length="316" mass="33083">MTSPLQSSVSVMAAAFYTITSMMALAVLLAVTLTFGLVPLRLVQGAGPCALGPGEEAHPIVSFIFGAGVFLATCLLDLLPDYLSGFYDAFAHAGLTLQFPLAEFIVAMGFFLVLVSEQLFLAFTEEPRKLGREGRGLLVDGYGSEQASYEVDDECHPQARPLPASPSVLRASVLVSSLCLHAVFEGLAVGLLVGGREVAQVCAPLAIHKGMVALSLAFTLAHTGLRRAPLVGSLLLFASAAPVGVGAGALLSESALSARAGVARRTLEGVVAGAFIYITFMEVLPQQFGRGRRRLAEVAITLLGFTAVTAVLFVKM</sequence>
<keyword evidence="4 5" id="KW-0472">Membrane</keyword>
<evidence type="ECO:0000256" key="2">
    <source>
        <dbReference type="ARBA" id="ARBA00022692"/>
    </source>
</evidence>
<evidence type="ECO:0000256" key="3">
    <source>
        <dbReference type="ARBA" id="ARBA00022989"/>
    </source>
</evidence>
<proteinExistence type="predicted"/>
<dbReference type="STRING" id="109280.ENSHCOP00000008465"/>
<feature type="transmembrane region" description="Helical" evidence="5">
    <location>
        <begin position="99"/>
        <end position="123"/>
    </location>
</feature>
<organism evidence="6 7">
    <name type="scientific">Hippocampus comes</name>
    <name type="common">Tiger tail seahorse</name>
    <dbReference type="NCBI Taxonomy" id="109280"/>
    <lineage>
        <taxon>Eukaryota</taxon>
        <taxon>Metazoa</taxon>
        <taxon>Chordata</taxon>
        <taxon>Craniata</taxon>
        <taxon>Vertebrata</taxon>
        <taxon>Euteleostomi</taxon>
        <taxon>Actinopterygii</taxon>
        <taxon>Neopterygii</taxon>
        <taxon>Teleostei</taxon>
        <taxon>Neoteleostei</taxon>
        <taxon>Acanthomorphata</taxon>
        <taxon>Syngnathiaria</taxon>
        <taxon>Syngnathiformes</taxon>
        <taxon>Syngnathoidei</taxon>
        <taxon>Syngnathidae</taxon>
        <taxon>Hippocampus</taxon>
    </lineage>
</organism>
<evidence type="ECO:0000256" key="1">
    <source>
        <dbReference type="ARBA" id="ARBA00004141"/>
    </source>
</evidence>
<feature type="transmembrane region" description="Helical" evidence="5">
    <location>
        <begin position="263"/>
        <end position="283"/>
    </location>
</feature>
<feature type="transmembrane region" description="Helical" evidence="5">
    <location>
        <begin position="12"/>
        <end position="38"/>
    </location>
</feature>
<keyword evidence="3 5" id="KW-1133">Transmembrane helix</keyword>
<keyword evidence="7" id="KW-1185">Reference proteome</keyword>
<dbReference type="GeneTree" id="ENSGT00940000157062"/>
<protein>
    <submittedName>
        <fullName evidence="6">Solute carrier family 39 member 1</fullName>
    </submittedName>
</protein>
<feature type="transmembrane region" description="Helical" evidence="5">
    <location>
        <begin position="295"/>
        <end position="314"/>
    </location>
</feature>
<dbReference type="PANTHER" id="PTHR11040:SF58">
    <property type="entry name" value="ZINC TRANSPORTER ZIP1"/>
    <property type="match status" value="1"/>
</dbReference>
<reference evidence="6" key="1">
    <citation type="submission" date="2025-08" db="UniProtKB">
        <authorList>
            <consortium name="Ensembl"/>
        </authorList>
    </citation>
    <scope>IDENTIFICATION</scope>
</reference>
<evidence type="ECO:0000256" key="5">
    <source>
        <dbReference type="SAM" id="Phobius"/>
    </source>
</evidence>
<evidence type="ECO:0000256" key="4">
    <source>
        <dbReference type="ARBA" id="ARBA00023136"/>
    </source>
</evidence>
<dbReference type="Pfam" id="PF02535">
    <property type="entry name" value="Zip"/>
    <property type="match status" value="1"/>
</dbReference>
<dbReference type="AlphaFoldDB" id="A0A3Q2XUD8"/>
<dbReference type="GO" id="GO:0005886">
    <property type="term" value="C:plasma membrane"/>
    <property type="evidence" value="ECO:0007669"/>
    <property type="project" value="TreeGrafter"/>
</dbReference>
<evidence type="ECO:0000313" key="6">
    <source>
        <dbReference type="Ensembl" id="ENSHCOP00000008465.1"/>
    </source>
</evidence>